<dbReference type="SUPFAM" id="SSF53448">
    <property type="entry name" value="Nucleotide-diphospho-sugar transferases"/>
    <property type="match status" value="1"/>
</dbReference>
<dbReference type="PANTHER" id="PTHR43179:SF12">
    <property type="entry name" value="GALACTOFURANOSYLTRANSFERASE GLFT2"/>
    <property type="match status" value="1"/>
</dbReference>
<dbReference type="Pfam" id="PF00535">
    <property type="entry name" value="Glycos_transf_2"/>
    <property type="match status" value="1"/>
</dbReference>
<reference evidence="5" key="2">
    <citation type="submission" date="2020-09" db="EMBL/GenBank/DDBJ databases">
        <authorList>
            <person name="Sun Q."/>
            <person name="Kim S."/>
        </authorList>
    </citation>
    <scope>NUCLEOTIDE SEQUENCE</scope>
    <source>
        <strain evidence="5">KCTC 12711</strain>
    </source>
</reference>
<sequence>MYEVHRNLSIVIVTYNRSAVLVDTIRYLLEQVCFAELVQEIVIVDQTVSHTVVAEQALSDWVSQKIIRWIRLDQPNLTGAMNRGLLEARGDFVLYLDDDIVPHPELIKEHIEAHKLHPDVSAVIGQVLQPGQSPSDIDYRPREGVLRAFMDFPFNSTQGCFIENAMAGNMSLKRHHALAVGGFDEQFIPPVAARFESEFAKRLIQRGHKIWYQPSASIRHLAVASGGTRAKGSHLNSAAAHFGFGDYYFALRLGSAWESTRYLLKRFFREVRTKYHLRHPWYIPVKWLGEIRAFLMARKACKKPQALIEQYLHARENRPPQK</sequence>
<protein>
    <recommendedName>
        <fullName evidence="4">Glycosyltransferase 2-like domain-containing protein</fullName>
    </recommendedName>
</protein>
<reference evidence="5" key="1">
    <citation type="journal article" date="2014" name="Int. J. Syst. Evol. Microbiol.">
        <title>Complete genome sequence of Corynebacterium casei LMG S-19264T (=DSM 44701T), isolated from a smear-ripened cheese.</title>
        <authorList>
            <consortium name="US DOE Joint Genome Institute (JGI-PGF)"/>
            <person name="Walter F."/>
            <person name="Albersmeier A."/>
            <person name="Kalinowski J."/>
            <person name="Ruckert C."/>
        </authorList>
    </citation>
    <scope>NUCLEOTIDE SEQUENCE</scope>
    <source>
        <strain evidence="5">KCTC 12711</strain>
    </source>
</reference>
<evidence type="ECO:0000259" key="4">
    <source>
        <dbReference type="Pfam" id="PF00535"/>
    </source>
</evidence>
<accession>A0A918VMI3</accession>
<dbReference type="CDD" id="cd00761">
    <property type="entry name" value="Glyco_tranf_GTA_type"/>
    <property type="match status" value="1"/>
</dbReference>
<dbReference type="Gene3D" id="3.90.550.10">
    <property type="entry name" value="Spore Coat Polysaccharide Biosynthesis Protein SpsA, Chain A"/>
    <property type="match status" value="1"/>
</dbReference>
<comment type="similarity">
    <text evidence="1">Belongs to the glycosyltransferase 2 family.</text>
</comment>
<dbReference type="EMBL" id="BMXA01000002">
    <property type="protein sequence ID" value="GHA08390.1"/>
    <property type="molecule type" value="Genomic_DNA"/>
</dbReference>
<evidence type="ECO:0000313" key="6">
    <source>
        <dbReference type="Proteomes" id="UP000614811"/>
    </source>
</evidence>
<evidence type="ECO:0000256" key="1">
    <source>
        <dbReference type="ARBA" id="ARBA00006739"/>
    </source>
</evidence>
<dbReference type="AlphaFoldDB" id="A0A918VMI3"/>
<proteinExistence type="inferred from homology"/>
<gene>
    <name evidence="5" type="ORF">GCM10008090_17810</name>
</gene>
<keyword evidence="2" id="KW-0328">Glycosyltransferase</keyword>
<dbReference type="PANTHER" id="PTHR43179">
    <property type="entry name" value="RHAMNOSYLTRANSFERASE WBBL"/>
    <property type="match status" value="1"/>
</dbReference>
<evidence type="ECO:0000313" key="5">
    <source>
        <dbReference type="EMBL" id="GHA08390.1"/>
    </source>
</evidence>
<dbReference type="InterPro" id="IPR001173">
    <property type="entry name" value="Glyco_trans_2-like"/>
</dbReference>
<dbReference type="InterPro" id="IPR029044">
    <property type="entry name" value="Nucleotide-diphossugar_trans"/>
</dbReference>
<dbReference type="GO" id="GO:0016757">
    <property type="term" value="F:glycosyltransferase activity"/>
    <property type="evidence" value="ECO:0007669"/>
    <property type="project" value="UniProtKB-KW"/>
</dbReference>
<evidence type="ECO:0000256" key="3">
    <source>
        <dbReference type="ARBA" id="ARBA00022679"/>
    </source>
</evidence>
<keyword evidence="6" id="KW-1185">Reference proteome</keyword>
<dbReference type="Proteomes" id="UP000614811">
    <property type="component" value="Unassembled WGS sequence"/>
</dbReference>
<organism evidence="5 6">
    <name type="scientific">Arenicella chitinivorans</name>
    <dbReference type="NCBI Taxonomy" id="1329800"/>
    <lineage>
        <taxon>Bacteria</taxon>
        <taxon>Pseudomonadati</taxon>
        <taxon>Pseudomonadota</taxon>
        <taxon>Gammaproteobacteria</taxon>
        <taxon>Arenicellales</taxon>
        <taxon>Arenicellaceae</taxon>
        <taxon>Arenicella</taxon>
    </lineage>
</organism>
<keyword evidence="3" id="KW-0808">Transferase</keyword>
<dbReference type="RefSeq" id="WP_189399963.1">
    <property type="nucleotide sequence ID" value="NZ_BMXA01000002.1"/>
</dbReference>
<name>A0A918VMI3_9GAMM</name>
<evidence type="ECO:0000256" key="2">
    <source>
        <dbReference type="ARBA" id="ARBA00022676"/>
    </source>
</evidence>
<feature type="domain" description="Glycosyltransferase 2-like" evidence="4">
    <location>
        <begin position="9"/>
        <end position="138"/>
    </location>
</feature>
<comment type="caution">
    <text evidence="5">The sequence shown here is derived from an EMBL/GenBank/DDBJ whole genome shotgun (WGS) entry which is preliminary data.</text>
</comment>